<dbReference type="SUPFAM" id="SSF51215">
    <property type="entry name" value="Regulatory protein AraC"/>
    <property type="match status" value="1"/>
</dbReference>
<dbReference type="InterPro" id="IPR020449">
    <property type="entry name" value="Tscrpt_reg_AraC-type_HTH"/>
</dbReference>
<gene>
    <name evidence="5" type="ORF">ACFSJU_18460</name>
</gene>
<keyword evidence="6" id="KW-1185">Reference proteome</keyword>
<dbReference type="InterPro" id="IPR037923">
    <property type="entry name" value="HTH-like"/>
</dbReference>
<name>A0ABW4ZRH3_9SPHI</name>
<dbReference type="PRINTS" id="PR00032">
    <property type="entry name" value="HTHARAC"/>
</dbReference>
<dbReference type="SUPFAM" id="SSF46689">
    <property type="entry name" value="Homeodomain-like"/>
    <property type="match status" value="2"/>
</dbReference>
<dbReference type="PANTHER" id="PTHR43280">
    <property type="entry name" value="ARAC-FAMILY TRANSCRIPTIONAL REGULATOR"/>
    <property type="match status" value="1"/>
</dbReference>
<accession>A0ABW4ZRH3</accession>
<organism evidence="5 6">
    <name type="scientific">Paradesertivirga mongoliensis</name>
    <dbReference type="NCBI Taxonomy" id="2100740"/>
    <lineage>
        <taxon>Bacteria</taxon>
        <taxon>Pseudomonadati</taxon>
        <taxon>Bacteroidota</taxon>
        <taxon>Sphingobacteriia</taxon>
        <taxon>Sphingobacteriales</taxon>
        <taxon>Sphingobacteriaceae</taxon>
        <taxon>Paradesertivirga</taxon>
    </lineage>
</organism>
<proteinExistence type="predicted"/>
<keyword evidence="3" id="KW-0804">Transcription</keyword>
<dbReference type="PANTHER" id="PTHR43280:SF30">
    <property type="entry name" value="MMSAB OPERON REGULATORY PROTEIN"/>
    <property type="match status" value="1"/>
</dbReference>
<keyword evidence="2" id="KW-0238">DNA-binding</keyword>
<dbReference type="SMART" id="SM00342">
    <property type="entry name" value="HTH_ARAC"/>
    <property type="match status" value="1"/>
</dbReference>
<evidence type="ECO:0000313" key="6">
    <source>
        <dbReference type="Proteomes" id="UP001597387"/>
    </source>
</evidence>
<dbReference type="InterPro" id="IPR003313">
    <property type="entry name" value="AraC-bd"/>
</dbReference>
<evidence type="ECO:0000259" key="4">
    <source>
        <dbReference type="PROSITE" id="PS01124"/>
    </source>
</evidence>
<dbReference type="InterPro" id="IPR009057">
    <property type="entry name" value="Homeodomain-like_sf"/>
</dbReference>
<dbReference type="RefSeq" id="WP_255901745.1">
    <property type="nucleotide sequence ID" value="NZ_JAFMZO010000002.1"/>
</dbReference>
<dbReference type="Pfam" id="PF12833">
    <property type="entry name" value="HTH_18"/>
    <property type="match status" value="1"/>
</dbReference>
<protein>
    <submittedName>
        <fullName evidence="5">AraC family transcriptional regulator</fullName>
    </submittedName>
</protein>
<dbReference type="Pfam" id="PF02311">
    <property type="entry name" value="AraC_binding"/>
    <property type="match status" value="1"/>
</dbReference>
<keyword evidence="1" id="KW-0805">Transcription regulation</keyword>
<evidence type="ECO:0000256" key="2">
    <source>
        <dbReference type="ARBA" id="ARBA00023125"/>
    </source>
</evidence>
<reference evidence="6" key="1">
    <citation type="journal article" date="2019" name="Int. J. Syst. Evol. Microbiol.">
        <title>The Global Catalogue of Microorganisms (GCM) 10K type strain sequencing project: providing services to taxonomists for standard genome sequencing and annotation.</title>
        <authorList>
            <consortium name="The Broad Institute Genomics Platform"/>
            <consortium name="The Broad Institute Genome Sequencing Center for Infectious Disease"/>
            <person name="Wu L."/>
            <person name="Ma J."/>
        </authorList>
    </citation>
    <scope>NUCLEOTIDE SEQUENCE [LARGE SCALE GENOMIC DNA]</scope>
    <source>
        <strain evidence="6">KCTC 42217</strain>
    </source>
</reference>
<dbReference type="Proteomes" id="UP001597387">
    <property type="component" value="Unassembled WGS sequence"/>
</dbReference>
<comment type="caution">
    <text evidence="5">The sequence shown here is derived from an EMBL/GenBank/DDBJ whole genome shotgun (WGS) entry which is preliminary data.</text>
</comment>
<dbReference type="InterPro" id="IPR018060">
    <property type="entry name" value="HTH_AraC"/>
</dbReference>
<dbReference type="PROSITE" id="PS01124">
    <property type="entry name" value="HTH_ARAC_FAMILY_2"/>
    <property type="match status" value="1"/>
</dbReference>
<evidence type="ECO:0000256" key="3">
    <source>
        <dbReference type="ARBA" id="ARBA00023163"/>
    </source>
</evidence>
<dbReference type="Gene3D" id="2.60.120.280">
    <property type="entry name" value="Regulatory protein AraC"/>
    <property type="match status" value="1"/>
</dbReference>
<dbReference type="Gene3D" id="1.10.10.60">
    <property type="entry name" value="Homeodomain-like"/>
    <property type="match status" value="2"/>
</dbReference>
<sequence length="297" mass="34707">MSNITGNLKTIQEGFLGQRMTVFSPDRLARIEENVFAKSLYPTAIGYYPNASFHERHRKGGSEQYILLYCVGGKGWIKLDGEEEFILTPNTYYILPKNIAHSYGSSLDDPWSIYWVHFSGSAADLLYERFISKLNILPTIPYDPVNVSAFDQLFNLSESDLDAQEIEILHIRLLQFISAFIYTGSRTSDENEDDIQRSLLFMKSNLDKNMLIKELASRANYSVSRYSELFRKRTGYAPIQYFLQLKIQKSCQYLYFTKMTVKEICKEIGFDDPYYFSRMFKKQMNISPTQYRIQHQR</sequence>
<dbReference type="EMBL" id="JBHUHZ010000004">
    <property type="protein sequence ID" value="MFD2164395.1"/>
    <property type="molecule type" value="Genomic_DNA"/>
</dbReference>
<feature type="domain" description="HTH araC/xylS-type" evidence="4">
    <location>
        <begin position="196"/>
        <end position="294"/>
    </location>
</feature>
<evidence type="ECO:0000313" key="5">
    <source>
        <dbReference type="EMBL" id="MFD2164395.1"/>
    </source>
</evidence>
<dbReference type="CDD" id="cd06986">
    <property type="entry name" value="cupin_MmsR-like_N"/>
    <property type="match status" value="1"/>
</dbReference>
<evidence type="ECO:0000256" key="1">
    <source>
        <dbReference type="ARBA" id="ARBA00023015"/>
    </source>
</evidence>